<dbReference type="EMBL" id="HG994584">
    <property type="protein sequence ID" value="CAF2949820.1"/>
    <property type="molecule type" value="Genomic_DNA"/>
</dbReference>
<proteinExistence type="predicted"/>
<dbReference type="OrthoDB" id="10562743at2759"/>
<accession>A0A7R8CW71</accession>
<gene>
    <name evidence="1" type="ORF">LSAA_9922</name>
</gene>
<keyword evidence="2" id="KW-1185">Reference proteome</keyword>
<dbReference type="AlphaFoldDB" id="A0A7R8CW71"/>
<protein>
    <submittedName>
        <fullName evidence="1">(salmon louse) hypothetical protein</fullName>
    </submittedName>
</protein>
<organism evidence="1 2">
    <name type="scientific">Lepeophtheirus salmonis</name>
    <name type="common">Salmon louse</name>
    <name type="synonym">Caligus salmonis</name>
    <dbReference type="NCBI Taxonomy" id="72036"/>
    <lineage>
        <taxon>Eukaryota</taxon>
        <taxon>Metazoa</taxon>
        <taxon>Ecdysozoa</taxon>
        <taxon>Arthropoda</taxon>
        <taxon>Crustacea</taxon>
        <taxon>Multicrustacea</taxon>
        <taxon>Hexanauplia</taxon>
        <taxon>Copepoda</taxon>
        <taxon>Siphonostomatoida</taxon>
        <taxon>Caligidae</taxon>
        <taxon>Lepeophtheirus</taxon>
    </lineage>
</organism>
<evidence type="ECO:0000313" key="2">
    <source>
        <dbReference type="Proteomes" id="UP000675881"/>
    </source>
</evidence>
<dbReference type="Proteomes" id="UP000675881">
    <property type="component" value="Chromosome 5"/>
</dbReference>
<name>A0A7R8CW71_LEPSM</name>
<evidence type="ECO:0000313" key="1">
    <source>
        <dbReference type="EMBL" id="CAF2949820.1"/>
    </source>
</evidence>
<reference evidence="1" key="1">
    <citation type="submission" date="2021-02" db="EMBL/GenBank/DDBJ databases">
        <authorList>
            <person name="Bekaert M."/>
        </authorList>
    </citation>
    <scope>NUCLEOTIDE SEQUENCE</scope>
    <source>
        <strain evidence="1">IoA-00</strain>
    </source>
</reference>
<sequence>MHYIVDSDPMLLLSLTERLKESFLRASTICSTKVIPKPLARIRVVLEALKKSNYADKYKERSFKPNEEHSGMDSREILSFALSNHRSDATGRWEQWSWKPGELKYRRRVFLNSREFPKVSLLSSLPLDARQFLDHFRQTSVDLLISKLSRVPLQKHILIHFDDLPEWRVKRRSSNGPVEGGAAGSIFSFKVIEPSSHGVTQTDREYFNIVRTENGVSDFFRFLPRKKDEGGMKKKKGQLKHRPKFIYHRVPGSSVLPFSGENQYQNRTKDVAAVSIAKPRSLV</sequence>